<proteinExistence type="predicted"/>
<dbReference type="InterPro" id="IPR006162">
    <property type="entry name" value="Ppantetheine_attach_site"/>
</dbReference>
<dbReference type="InterPro" id="IPR036736">
    <property type="entry name" value="ACP-like_sf"/>
</dbReference>
<dbReference type="PROSITE" id="PS00012">
    <property type="entry name" value="PHOSPHOPANTETHEINE"/>
    <property type="match status" value="1"/>
</dbReference>
<gene>
    <name evidence="4" type="ORF">MF672_020825</name>
</gene>
<reference evidence="4 5" key="1">
    <citation type="submission" date="2022-04" db="EMBL/GenBank/DDBJ databases">
        <title>Genome draft of Actinomadura sp. ATCC 31491.</title>
        <authorList>
            <person name="Shi X."/>
            <person name="Du Y."/>
        </authorList>
    </citation>
    <scope>NUCLEOTIDE SEQUENCE [LARGE SCALE GENOMIC DNA]</scope>
    <source>
        <strain evidence="4 5">ATCC 31491</strain>
    </source>
</reference>
<dbReference type="EMBL" id="JAKRKC020000001">
    <property type="protein sequence ID" value="MCK2216225.1"/>
    <property type="molecule type" value="Genomic_DNA"/>
</dbReference>
<dbReference type="Pfam" id="PF00550">
    <property type="entry name" value="PP-binding"/>
    <property type="match status" value="1"/>
</dbReference>
<dbReference type="Proteomes" id="UP001317259">
    <property type="component" value="Unassembled WGS sequence"/>
</dbReference>
<keyword evidence="5" id="KW-1185">Reference proteome</keyword>
<dbReference type="Gene3D" id="1.10.1200.10">
    <property type="entry name" value="ACP-like"/>
    <property type="match status" value="1"/>
</dbReference>
<protein>
    <submittedName>
        <fullName evidence="4">Phosphopantetheine-binding protein</fullName>
    </submittedName>
</protein>
<evidence type="ECO:0000259" key="3">
    <source>
        <dbReference type="PROSITE" id="PS50075"/>
    </source>
</evidence>
<name>A0ABT0FW80_9ACTN</name>
<sequence>MLDIPDGFQSILRTHLPYADSGELTAHDELGALGLDSMGVVRLLVDVEDAYGVELPDDLLNESTFATVGSLWQTLATVWPPLR</sequence>
<evidence type="ECO:0000313" key="4">
    <source>
        <dbReference type="EMBL" id="MCK2216225.1"/>
    </source>
</evidence>
<evidence type="ECO:0000256" key="2">
    <source>
        <dbReference type="ARBA" id="ARBA00022553"/>
    </source>
</evidence>
<keyword evidence="2" id="KW-0597">Phosphoprotein</keyword>
<organism evidence="4 5">
    <name type="scientific">Actinomadura luzonensis</name>
    <dbReference type="NCBI Taxonomy" id="2805427"/>
    <lineage>
        <taxon>Bacteria</taxon>
        <taxon>Bacillati</taxon>
        <taxon>Actinomycetota</taxon>
        <taxon>Actinomycetes</taxon>
        <taxon>Streptosporangiales</taxon>
        <taxon>Thermomonosporaceae</taxon>
        <taxon>Actinomadura</taxon>
    </lineage>
</organism>
<evidence type="ECO:0000256" key="1">
    <source>
        <dbReference type="ARBA" id="ARBA00022450"/>
    </source>
</evidence>
<dbReference type="RefSeq" id="WP_242381527.1">
    <property type="nucleotide sequence ID" value="NZ_JAKRKC020000001.1"/>
</dbReference>
<accession>A0ABT0FW80</accession>
<evidence type="ECO:0000313" key="5">
    <source>
        <dbReference type="Proteomes" id="UP001317259"/>
    </source>
</evidence>
<dbReference type="SUPFAM" id="SSF47336">
    <property type="entry name" value="ACP-like"/>
    <property type="match status" value="1"/>
</dbReference>
<dbReference type="PROSITE" id="PS50075">
    <property type="entry name" value="CARRIER"/>
    <property type="match status" value="1"/>
</dbReference>
<dbReference type="InterPro" id="IPR009081">
    <property type="entry name" value="PP-bd_ACP"/>
</dbReference>
<keyword evidence="1" id="KW-0596">Phosphopantetheine</keyword>
<feature type="domain" description="Carrier" evidence="3">
    <location>
        <begin position="2"/>
        <end position="79"/>
    </location>
</feature>
<comment type="caution">
    <text evidence="4">The sequence shown here is derived from an EMBL/GenBank/DDBJ whole genome shotgun (WGS) entry which is preliminary data.</text>
</comment>